<dbReference type="InterPro" id="IPR023606">
    <property type="entry name" value="CoA-Trfase_III_dom_1_sf"/>
</dbReference>
<dbReference type="Proteomes" id="UP000234328">
    <property type="component" value="Unassembled WGS sequence"/>
</dbReference>
<dbReference type="EMBL" id="PDNV01000001">
    <property type="protein sequence ID" value="PLC55522.1"/>
    <property type="molecule type" value="Genomic_DNA"/>
</dbReference>
<protein>
    <submittedName>
        <fullName evidence="2">Formyl-CoA transferase</fullName>
    </submittedName>
</protein>
<accession>A0A2N4UKH2</accession>
<dbReference type="InterPro" id="IPR044855">
    <property type="entry name" value="CoA-Trfase_III_dom3_sf"/>
</dbReference>
<comment type="caution">
    <text evidence="2">The sequence shown here is derived from an EMBL/GenBank/DDBJ whole genome shotgun (WGS) entry which is preliminary data.</text>
</comment>
<evidence type="ECO:0000313" key="2">
    <source>
        <dbReference type="EMBL" id="PLC55522.1"/>
    </source>
</evidence>
<dbReference type="PANTHER" id="PTHR48207:SF3">
    <property type="entry name" value="SUCCINATE--HYDROXYMETHYLGLUTARATE COA-TRANSFERASE"/>
    <property type="match status" value="1"/>
</dbReference>
<dbReference type="AlphaFoldDB" id="A0A2N4UKH2"/>
<sequence>MEMGRPFEGFKVLDMTHVLAGPYCGYQLALLGADVMKIEPPDWPDPVRARGPVPSMNDARMGMNYLAQNGNKRAITLNLKSEAGKRILKQLVKDADVVIENYRAGAFPALGLGYDEIKAINPKIVYCSITAFGQAGPWATRTAYDPVIQSMAGIVMKTTAGADHPVMPGAPFIDYATGLNAAFAIASALLHRERSGKGQYIDCAMLDTALTMIGPALVADNYAGPKKPTPREAGLDCYLTKNGYLQLGAYNIKQNNRLWGFLEHPEFCNLESWQDLWDNASKMRSALQEVMLTRTAEEWEEALAAVRVPSSRVRTLEEASMLPQLAERGFLQEIAAEDIPAGVRVPGAGFIFREDGPRLTSPPPRFGQHTETVLKELNYGAESIAQLRRDGVI</sequence>
<dbReference type="Gene3D" id="3.30.1540.10">
    <property type="entry name" value="formyl-coa transferase, domain 3"/>
    <property type="match status" value="1"/>
</dbReference>
<reference evidence="2 3" key="1">
    <citation type="submission" date="2017-10" db="EMBL/GenBank/DDBJ databases">
        <title>Two draft genome sequences of Pusillimonas sp. strains isolated from a nitrate- and radionuclide-contaminated groundwater in Russia.</title>
        <authorList>
            <person name="Grouzdev D.S."/>
            <person name="Tourova T.P."/>
            <person name="Goeva M.A."/>
            <person name="Babich T.L."/>
            <person name="Sokolova D.S."/>
            <person name="Abdullin R."/>
            <person name="Poltaraus A.B."/>
            <person name="Toshchakov S.V."/>
            <person name="Nazina T.N."/>
        </authorList>
    </citation>
    <scope>NUCLEOTIDE SEQUENCE [LARGE SCALE GENOMIC DNA]</scope>
    <source>
        <strain evidence="2 3">JR1/69-2-13</strain>
    </source>
</reference>
<keyword evidence="3" id="KW-1185">Reference proteome</keyword>
<dbReference type="Pfam" id="PF02515">
    <property type="entry name" value="CoA_transf_3"/>
    <property type="match status" value="1"/>
</dbReference>
<proteinExistence type="predicted"/>
<dbReference type="Gene3D" id="3.40.50.10540">
    <property type="entry name" value="Crotonobetainyl-coa:carnitine coa-transferase, domain 1"/>
    <property type="match status" value="1"/>
</dbReference>
<organism evidence="2 3">
    <name type="scientific">Pollutimonas nitritireducens</name>
    <dbReference type="NCBI Taxonomy" id="2045209"/>
    <lineage>
        <taxon>Bacteria</taxon>
        <taxon>Pseudomonadati</taxon>
        <taxon>Pseudomonadota</taxon>
        <taxon>Betaproteobacteria</taxon>
        <taxon>Burkholderiales</taxon>
        <taxon>Alcaligenaceae</taxon>
        <taxon>Pollutimonas</taxon>
    </lineage>
</organism>
<evidence type="ECO:0000256" key="1">
    <source>
        <dbReference type="ARBA" id="ARBA00022679"/>
    </source>
</evidence>
<evidence type="ECO:0000313" key="3">
    <source>
        <dbReference type="Proteomes" id="UP000234328"/>
    </source>
</evidence>
<dbReference type="InterPro" id="IPR050483">
    <property type="entry name" value="CoA-transferase_III_domain"/>
</dbReference>
<dbReference type="InterPro" id="IPR003673">
    <property type="entry name" value="CoA-Trfase_fam_III"/>
</dbReference>
<dbReference type="PANTHER" id="PTHR48207">
    <property type="entry name" value="SUCCINATE--HYDROXYMETHYLGLUTARATE COA-TRANSFERASE"/>
    <property type="match status" value="1"/>
</dbReference>
<dbReference type="GO" id="GO:0008410">
    <property type="term" value="F:CoA-transferase activity"/>
    <property type="evidence" value="ECO:0007669"/>
    <property type="project" value="TreeGrafter"/>
</dbReference>
<name>A0A2N4UKH2_9BURK</name>
<keyword evidence="1 2" id="KW-0808">Transferase</keyword>
<gene>
    <name evidence="2" type="ORF">CR155_00225</name>
</gene>
<dbReference type="SUPFAM" id="SSF89796">
    <property type="entry name" value="CoA-transferase family III (CaiB/BaiF)"/>
    <property type="match status" value="1"/>
</dbReference>